<sequence length="177" mass="19175">MYDPKRTANLLGAAVLALHDEMRGAVERIAGRSGESPAALVALGHQPGLSNEGLRRLLALSHPGSVRLIDRLVEDGLVERRQCSRDGRAVALYLTAAGERTRHGILAERETVVLGLVEQLSAKDQAGLTRALEKLLRAVSRDDEHKLRICRLCDGDPCVDCPIHVSVADEPSLAHLE</sequence>
<evidence type="ECO:0000256" key="1">
    <source>
        <dbReference type="ARBA" id="ARBA00023015"/>
    </source>
</evidence>
<dbReference type="GO" id="GO:0003700">
    <property type="term" value="F:DNA-binding transcription factor activity"/>
    <property type="evidence" value="ECO:0007669"/>
    <property type="project" value="InterPro"/>
</dbReference>
<gene>
    <name evidence="5" type="ORF">AE618_09930</name>
</gene>
<name>A0A0N0MBI6_9HYPH</name>
<comment type="caution">
    <text evidence="5">The sequence shown here is derived from an EMBL/GenBank/DDBJ whole genome shotgun (WGS) entry which is preliminary data.</text>
</comment>
<protein>
    <recommendedName>
        <fullName evidence="4">HTH marR-type domain-containing protein</fullName>
    </recommendedName>
</protein>
<dbReference type="RefSeq" id="WP_197280740.1">
    <property type="nucleotide sequence ID" value="NZ_LGSZ01000032.1"/>
</dbReference>
<dbReference type="PRINTS" id="PR00598">
    <property type="entry name" value="HTHMARR"/>
</dbReference>
<keyword evidence="6" id="KW-1185">Reference proteome</keyword>
<dbReference type="GO" id="GO:0003677">
    <property type="term" value="F:DNA binding"/>
    <property type="evidence" value="ECO:0007669"/>
    <property type="project" value="UniProtKB-KW"/>
</dbReference>
<keyword evidence="2" id="KW-0238">DNA-binding</keyword>
<evidence type="ECO:0000313" key="5">
    <source>
        <dbReference type="EMBL" id="KPH80977.1"/>
    </source>
</evidence>
<dbReference type="PROSITE" id="PS01117">
    <property type="entry name" value="HTH_MARR_1"/>
    <property type="match status" value="1"/>
</dbReference>
<dbReference type="PATRIC" id="fig|1526658.3.peg.649"/>
<dbReference type="PROSITE" id="PS50995">
    <property type="entry name" value="HTH_MARR_2"/>
    <property type="match status" value="1"/>
</dbReference>
<evidence type="ECO:0000259" key="4">
    <source>
        <dbReference type="PROSITE" id="PS50995"/>
    </source>
</evidence>
<feature type="domain" description="HTH marR-type" evidence="4">
    <location>
        <begin position="4"/>
        <end position="137"/>
    </location>
</feature>
<reference evidence="5 6" key="1">
    <citation type="submission" date="2015-07" db="EMBL/GenBank/DDBJ databases">
        <title>Whole genome sequencing of Bosea vaviloviae isolated from cave pool.</title>
        <authorList>
            <person name="Tan N.E.H."/>
            <person name="Lee Y.P."/>
            <person name="Gan H.M."/>
            <person name="Barton H."/>
            <person name="Savka M.A."/>
        </authorList>
    </citation>
    <scope>NUCLEOTIDE SEQUENCE [LARGE SCALE GENOMIC DNA]</scope>
    <source>
        <strain evidence="5 6">SD260</strain>
    </source>
</reference>
<dbReference type="EMBL" id="LGSZ01000032">
    <property type="protein sequence ID" value="KPH80977.1"/>
    <property type="molecule type" value="Genomic_DNA"/>
</dbReference>
<dbReference type="Pfam" id="PF12802">
    <property type="entry name" value="MarR_2"/>
    <property type="match status" value="1"/>
</dbReference>
<dbReference type="AlphaFoldDB" id="A0A0N0MBI6"/>
<dbReference type="InterPro" id="IPR036388">
    <property type="entry name" value="WH-like_DNA-bd_sf"/>
</dbReference>
<dbReference type="Proteomes" id="UP000037822">
    <property type="component" value="Unassembled WGS sequence"/>
</dbReference>
<evidence type="ECO:0000256" key="3">
    <source>
        <dbReference type="ARBA" id="ARBA00023163"/>
    </source>
</evidence>
<dbReference type="InterPro" id="IPR036390">
    <property type="entry name" value="WH_DNA-bd_sf"/>
</dbReference>
<accession>A0A0N0MBI6</accession>
<dbReference type="Gene3D" id="1.10.10.10">
    <property type="entry name" value="Winged helix-like DNA-binding domain superfamily/Winged helix DNA-binding domain"/>
    <property type="match status" value="1"/>
</dbReference>
<dbReference type="InterPro" id="IPR023187">
    <property type="entry name" value="Tscrpt_reg_MarR-type_CS"/>
</dbReference>
<evidence type="ECO:0000313" key="6">
    <source>
        <dbReference type="Proteomes" id="UP000037822"/>
    </source>
</evidence>
<dbReference type="InterPro" id="IPR000835">
    <property type="entry name" value="HTH_MarR-typ"/>
</dbReference>
<dbReference type="SMART" id="SM00347">
    <property type="entry name" value="HTH_MARR"/>
    <property type="match status" value="1"/>
</dbReference>
<evidence type="ECO:0000256" key="2">
    <source>
        <dbReference type="ARBA" id="ARBA00023125"/>
    </source>
</evidence>
<proteinExistence type="predicted"/>
<keyword evidence="1" id="KW-0805">Transcription regulation</keyword>
<dbReference type="PANTHER" id="PTHR42756">
    <property type="entry name" value="TRANSCRIPTIONAL REGULATOR, MARR"/>
    <property type="match status" value="1"/>
</dbReference>
<organism evidence="5 6">
    <name type="scientific">Bosea vaviloviae</name>
    <dbReference type="NCBI Taxonomy" id="1526658"/>
    <lineage>
        <taxon>Bacteria</taxon>
        <taxon>Pseudomonadati</taxon>
        <taxon>Pseudomonadota</taxon>
        <taxon>Alphaproteobacteria</taxon>
        <taxon>Hyphomicrobiales</taxon>
        <taxon>Boseaceae</taxon>
        <taxon>Bosea</taxon>
    </lineage>
</organism>
<dbReference type="SUPFAM" id="SSF46785">
    <property type="entry name" value="Winged helix' DNA-binding domain"/>
    <property type="match status" value="1"/>
</dbReference>
<dbReference type="PANTHER" id="PTHR42756:SF1">
    <property type="entry name" value="TRANSCRIPTIONAL REPRESSOR OF EMRAB OPERON"/>
    <property type="match status" value="1"/>
</dbReference>
<keyword evidence="3" id="KW-0804">Transcription</keyword>